<dbReference type="EMBL" id="NIZV01000545">
    <property type="protein sequence ID" value="RSL85989.1"/>
    <property type="molecule type" value="Genomic_DNA"/>
</dbReference>
<accession>A0A428S820</accession>
<dbReference type="Proteomes" id="UP000288429">
    <property type="component" value="Unassembled WGS sequence"/>
</dbReference>
<proteinExistence type="predicted"/>
<dbReference type="PROSITE" id="PS50011">
    <property type="entry name" value="PROTEIN_KINASE_DOM"/>
    <property type="match status" value="1"/>
</dbReference>
<dbReference type="PANTHER" id="PTHR33112">
    <property type="entry name" value="DOMAIN PROTEIN, PUTATIVE-RELATED"/>
    <property type="match status" value="1"/>
</dbReference>
<dbReference type="Pfam" id="PF00069">
    <property type="entry name" value="Pkinase"/>
    <property type="match status" value="1"/>
</dbReference>
<reference evidence="3 4" key="1">
    <citation type="submission" date="2017-06" db="EMBL/GenBank/DDBJ databases">
        <title>Cmopartive genomic analysis of Ambrosia Fusariam Clade fungi.</title>
        <authorList>
            <person name="Stajich J.E."/>
            <person name="Carrillo J."/>
            <person name="Kijimoto T."/>
            <person name="Eskalen A."/>
            <person name="O'Donnell K."/>
            <person name="Kasson M."/>
        </authorList>
    </citation>
    <scope>NUCLEOTIDE SEQUENCE [LARGE SCALE GENOMIC DNA]</scope>
    <source>
        <strain evidence="3 4">NRRL 20438</strain>
    </source>
</reference>
<protein>
    <recommendedName>
        <fullName evidence="2">Protein kinase domain-containing protein</fullName>
    </recommendedName>
</protein>
<dbReference type="InterPro" id="IPR010730">
    <property type="entry name" value="HET"/>
</dbReference>
<feature type="domain" description="Protein kinase" evidence="2">
    <location>
        <begin position="149"/>
        <end position="484"/>
    </location>
</feature>
<dbReference type="GO" id="GO:0004672">
    <property type="term" value="F:protein kinase activity"/>
    <property type="evidence" value="ECO:0007669"/>
    <property type="project" value="InterPro"/>
</dbReference>
<dbReference type="GO" id="GO:0005524">
    <property type="term" value="F:ATP binding"/>
    <property type="evidence" value="ECO:0007669"/>
    <property type="project" value="InterPro"/>
</dbReference>
<keyword evidence="4" id="KW-1185">Reference proteome</keyword>
<comment type="caution">
    <text evidence="3">The sequence shown here is derived from an EMBL/GenBank/DDBJ whole genome shotgun (WGS) entry which is preliminary data.</text>
</comment>
<dbReference type="InterPro" id="IPR008271">
    <property type="entry name" value="Ser/Thr_kinase_AS"/>
</dbReference>
<dbReference type="InterPro" id="IPR000719">
    <property type="entry name" value="Prot_kinase_dom"/>
</dbReference>
<dbReference type="CDD" id="cd00180">
    <property type="entry name" value="PKc"/>
    <property type="match status" value="1"/>
</dbReference>
<name>A0A428S820_9HYPO</name>
<organism evidence="3 4">
    <name type="scientific">Fusarium ambrosium</name>
    <dbReference type="NCBI Taxonomy" id="131363"/>
    <lineage>
        <taxon>Eukaryota</taxon>
        <taxon>Fungi</taxon>
        <taxon>Dikarya</taxon>
        <taxon>Ascomycota</taxon>
        <taxon>Pezizomycotina</taxon>
        <taxon>Sordariomycetes</taxon>
        <taxon>Hypocreomycetidae</taxon>
        <taxon>Hypocreales</taxon>
        <taxon>Nectriaceae</taxon>
        <taxon>Fusarium</taxon>
        <taxon>Fusarium solani species complex</taxon>
    </lineage>
</organism>
<gene>
    <name evidence="3" type="ORF">CDV31_016478</name>
</gene>
<dbReference type="Gene3D" id="1.10.510.10">
    <property type="entry name" value="Transferase(Phosphotransferase) domain 1"/>
    <property type="match status" value="1"/>
</dbReference>
<dbReference type="SMART" id="SM00220">
    <property type="entry name" value="S_TKc"/>
    <property type="match status" value="1"/>
</dbReference>
<dbReference type="AlphaFoldDB" id="A0A428S820"/>
<evidence type="ECO:0000313" key="3">
    <source>
        <dbReference type="EMBL" id="RSL85989.1"/>
    </source>
</evidence>
<dbReference type="InterPro" id="IPR011009">
    <property type="entry name" value="Kinase-like_dom_sf"/>
</dbReference>
<evidence type="ECO:0000259" key="2">
    <source>
        <dbReference type="PROSITE" id="PS50011"/>
    </source>
</evidence>
<sequence length="972" mass="109827">MTTEDNVLASSLKRKIWGKMNQKDDPLQRFFPESYWDGLWHVNEVEATLRKCGTNPTPDLVNFILRKAPKIFAILVTMRQPERIISFQHKDFGQEKLPVEQGLVQDMFEDENDSSDFYDKQWCFVSPIFTKERFRYKFSKFHRLPYTTTGKKANPGASHYSKVKERSIHAKHIDLWPNQVLANDDHGNPRVAVKELLSSDPGPAEQEASVLEMVRGLQSDHMIKAIAYYQHGEKHYFMFPWAEHGNLWEFWTSGSRARLDKAYIIWVFRQLTGLAAAIEKLHDLSQSRSCRHGDLKPENILCFRDGDDENGTQTPAVRMVITDVGLARDHIERTQFRESTNTRVSTKRYAGPEMDVNPGGPLSRRFDIWSMGCIFLEFVLWILYGEKELVECTKALNSTFYQTIRNNSGRATAEVKPAVQNWVSYIRKDWRCPKGTALEKLVHLITDKLLVVNVQDSPPPPPPNNRPKSRTYAPGMRKGLEDILKGLEANSIKPVGDRPPNDPPAPLGPSHSISTTKDGRLAPMATSTRYVSNGSIDRRTTARQANTRLNQSDRSGIKSLQNVQIGFSKLPDAGSEAHFKGLKDGFKVSDLPKTFLDAVSVARGLGLEYLWIDSVCIVQDDAEDWNIESKLMEQVFSSAYCTLAASCASGTNDGFLKARPVRRCIPMTFGEATYYACENIDDFGTHVDQSELNQRGWVMQERALSRRTIYFVENQSYWECGGGVRCETMTKMNNRKASFLGDANFPHSAEKYVKGLRIEFFQDLYIRYSKLALSFAFDRPIAIKGLENRLLSTFNTTGGYGVLDRYFHRSLLWKRGGETLRRIPNTRGEPVPSWSWMAYDGSIDYVSAPGGKVSWFSNIKSPFSRAPSDSSGHEDEPLALEAPVRGIINDPPDGSIFLDEPAGALTQPMECVVLGSGSTSSSGGFQRHWVILIQQMSNDNGPDGGVYERVGVAVLEGRHIDFRDEAREIRIQ</sequence>
<dbReference type="Pfam" id="PF06985">
    <property type="entry name" value="HET"/>
    <property type="match status" value="1"/>
</dbReference>
<dbReference type="PROSITE" id="PS00108">
    <property type="entry name" value="PROTEIN_KINASE_ST"/>
    <property type="match status" value="1"/>
</dbReference>
<dbReference type="PANTHER" id="PTHR33112:SF10">
    <property type="entry name" value="TOL"/>
    <property type="match status" value="1"/>
</dbReference>
<feature type="region of interest" description="Disordered" evidence="1">
    <location>
        <begin position="491"/>
        <end position="518"/>
    </location>
</feature>
<feature type="region of interest" description="Disordered" evidence="1">
    <location>
        <begin position="453"/>
        <end position="474"/>
    </location>
</feature>
<evidence type="ECO:0000313" key="4">
    <source>
        <dbReference type="Proteomes" id="UP000288429"/>
    </source>
</evidence>
<evidence type="ECO:0000256" key="1">
    <source>
        <dbReference type="SAM" id="MobiDB-lite"/>
    </source>
</evidence>
<dbReference type="SUPFAM" id="SSF56112">
    <property type="entry name" value="Protein kinase-like (PK-like)"/>
    <property type="match status" value="1"/>
</dbReference>